<reference evidence="2" key="1">
    <citation type="submission" date="2021-06" db="EMBL/GenBank/DDBJ databases">
        <authorList>
            <person name="Hodson N. C."/>
            <person name="Mongue J. A."/>
            <person name="Jaron S. K."/>
        </authorList>
    </citation>
    <scope>NUCLEOTIDE SEQUENCE</scope>
</reference>
<dbReference type="AlphaFoldDB" id="A0A8J2P165"/>
<organism evidence="2 3">
    <name type="scientific">Allacma fusca</name>
    <dbReference type="NCBI Taxonomy" id="39272"/>
    <lineage>
        <taxon>Eukaryota</taxon>
        <taxon>Metazoa</taxon>
        <taxon>Ecdysozoa</taxon>
        <taxon>Arthropoda</taxon>
        <taxon>Hexapoda</taxon>
        <taxon>Collembola</taxon>
        <taxon>Symphypleona</taxon>
        <taxon>Sminthuridae</taxon>
        <taxon>Allacma</taxon>
    </lineage>
</organism>
<dbReference type="EMBL" id="CAJVCH010273627">
    <property type="protein sequence ID" value="CAG7734643.1"/>
    <property type="molecule type" value="Genomic_DNA"/>
</dbReference>
<name>A0A8J2P165_9HEXA</name>
<comment type="caution">
    <text evidence="2">The sequence shown here is derived from an EMBL/GenBank/DDBJ whole genome shotgun (WGS) entry which is preliminary data.</text>
</comment>
<proteinExistence type="predicted"/>
<feature type="region of interest" description="Disordered" evidence="1">
    <location>
        <begin position="68"/>
        <end position="89"/>
    </location>
</feature>
<sequence length="212" mass="24360">MGSSQPKKNDFFGRKVKDKFPYYPYSVIIPRCGPGPPCVSGRSQKRGPRAQTLNQKCPKEELKVECRSQEIRPRPKSPMTASSHAAHCAHPGGKKVLKLTGNNKGVNTKELCRRIAEIVAREIPHIEDKFLEEIQDKCKRYWDCLIKHKVHLDEEAVFEILTQKIREWAENNSLHEANLPTSENEVEFVESEEDLEEMYGTVMKFSDSRFDS</sequence>
<evidence type="ECO:0000256" key="1">
    <source>
        <dbReference type="SAM" id="MobiDB-lite"/>
    </source>
</evidence>
<protein>
    <submittedName>
        <fullName evidence="2">Uncharacterized protein</fullName>
    </submittedName>
</protein>
<evidence type="ECO:0000313" key="2">
    <source>
        <dbReference type="EMBL" id="CAG7734643.1"/>
    </source>
</evidence>
<evidence type="ECO:0000313" key="3">
    <source>
        <dbReference type="Proteomes" id="UP000708208"/>
    </source>
</evidence>
<dbReference type="Proteomes" id="UP000708208">
    <property type="component" value="Unassembled WGS sequence"/>
</dbReference>
<keyword evidence="3" id="KW-1185">Reference proteome</keyword>
<gene>
    <name evidence="2" type="ORF">AFUS01_LOCUS23021</name>
</gene>
<accession>A0A8J2P165</accession>